<feature type="transmembrane region" description="Helical" evidence="10">
    <location>
        <begin position="159"/>
        <end position="183"/>
    </location>
</feature>
<evidence type="ECO:0000256" key="10">
    <source>
        <dbReference type="SAM" id="Phobius"/>
    </source>
</evidence>
<evidence type="ECO:0000256" key="3">
    <source>
        <dbReference type="ARBA" id="ARBA00022692"/>
    </source>
</evidence>
<evidence type="ECO:0000259" key="11">
    <source>
        <dbReference type="PROSITE" id="PS51202"/>
    </source>
</evidence>
<feature type="transmembrane region" description="Helical" evidence="10">
    <location>
        <begin position="306"/>
        <end position="326"/>
    </location>
</feature>
<feature type="transmembrane region" description="Helical" evidence="10">
    <location>
        <begin position="231"/>
        <end position="251"/>
    </location>
</feature>
<dbReference type="PRINTS" id="PR00762">
    <property type="entry name" value="CLCHANNEL"/>
</dbReference>
<organism evidence="12 13">
    <name type="scientific">Methanobrevibacter ruminantium (strain ATCC 35063 / DSM 1093 / JCM 13430 / OCM 146 / M1)</name>
    <name type="common">Methanobacterium ruminantium</name>
    <dbReference type="NCBI Taxonomy" id="634498"/>
    <lineage>
        <taxon>Archaea</taxon>
        <taxon>Methanobacteriati</taxon>
        <taxon>Methanobacteriota</taxon>
        <taxon>Methanomada group</taxon>
        <taxon>Methanobacteria</taxon>
        <taxon>Methanobacteriales</taxon>
        <taxon>Methanobacteriaceae</taxon>
        <taxon>Methanobrevibacter</taxon>
    </lineage>
</organism>
<comment type="subcellular location">
    <subcellularLocation>
        <location evidence="1">Membrane</location>
        <topology evidence="1">Multi-pass membrane protein</topology>
    </subcellularLocation>
</comment>
<evidence type="ECO:0000256" key="5">
    <source>
        <dbReference type="ARBA" id="ARBA00023065"/>
    </source>
</evidence>
<dbReference type="AlphaFoldDB" id="D3E135"/>
<gene>
    <name evidence="12" type="ordered locus">mru_0467</name>
</gene>
<dbReference type="InterPro" id="IPR001807">
    <property type="entry name" value="ClC"/>
</dbReference>
<dbReference type="InterPro" id="IPR050368">
    <property type="entry name" value="ClC-type_chloride_channel"/>
</dbReference>
<dbReference type="GO" id="GO:0006813">
    <property type="term" value="P:potassium ion transport"/>
    <property type="evidence" value="ECO:0007669"/>
    <property type="project" value="InterPro"/>
</dbReference>
<feature type="transmembrane region" description="Helical" evidence="10">
    <location>
        <begin position="112"/>
        <end position="130"/>
    </location>
</feature>
<proteinExistence type="predicted"/>
<keyword evidence="2" id="KW-0813">Transport</keyword>
<keyword evidence="6 10" id="KW-0472">Membrane</keyword>
<dbReference type="EMBL" id="CP001719">
    <property type="protein sequence ID" value="ADC46318.1"/>
    <property type="molecule type" value="Genomic_DNA"/>
</dbReference>
<dbReference type="SUPFAM" id="SSF116726">
    <property type="entry name" value="TrkA C-terminal domain-like"/>
    <property type="match status" value="1"/>
</dbReference>
<feature type="transmembrane region" description="Helical" evidence="10">
    <location>
        <begin position="21"/>
        <end position="41"/>
    </location>
</feature>
<dbReference type="GO" id="GO:0008324">
    <property type="term" value="F:monoatomic cation transmembrane transporter activity"/>
    <property type="evidence" value="ECO:0007669"/>
    <property type="project" value="InterPro"/>
</dbReference>
<dbReference type="CDD" id="cd01031">
    <property type="entry name" value="EriC"/>
    <property type="match status" value="1"/>
</dbReference>
<keyword evidence="13" id="KW-1185">Reference proteome</keyword>
<keyword evidence="9" id="KW-0407">Ion channel</keyword>
<dbReference type="SUPFAM" id="SSF81340">
    <property type="entry name" value="Clc chloride channel"/>
    <property type="match status" value="1"/>
</dbReference>
<dbReference type="RefSeq" id="WP_012955269.1">
    <property type="nucleotide sequence ID" value="NC_013790.1"/>
</dbReference>
<dbReference type="Pfam" id="PF02080">
    <property type="entry name" value="TrkA_C"/>
    <property type="match status" value="1"/>
</dbReference>
<dbReference type="Pfam" id="PF00654">
    <property type="entry name" value="Voltage_CLC"/>
    <property type="match status" value="1"/>
</dbReference>
<evidence type="ECO:0000256" key="1">
    <source>
        <dbReference type="ARBA" id="ARBA00004141"/>
    </source>
</evidence>
<feature type="transmembrane region" description="Helical" evidence="10">
    <location>
        <begin position="195"/>
        <end position="219"/>
    </location>
</feature>
<dbReference type="Gene3D" id="1.10.3080.10">
    <property type="entry name" value="Clc chloride channel"/>
    <property type="match status" value="1"/>
</dbReference>
<name>D3E135_METRM</name>
<feature type="transmembrane region" description="Helical" evidence="10">
    <location>
        <begin position="362"/>
        <end position="379"/>
    </location>
</feature>
<dbReference type="eggNOG" id="arCOG02569">
    <property type="taxonomic scope" value="Archaea"/>
</dbReference>
<dbReference type="KEGG" id="mru:mru_0467"/>
<feature type="domain" description="RCK C-terminal" evidence="11">
    <location>
        <begin position="433"/>
        <end position="515"/>
    </location>
</feature>
<dbReference type="PATRIC" id="fig|634498.28.peg.469"/>
<dbReference type="GO" id="GO:0005254">
    <property type="term" value="F:chloride channel activity"/>
    <property type="evidence" value="ECO:0007669"/>
    <property type="project" value="UniProtKB-KW"/>
</dbReference>
<keyword evidence="8" id="KW-0868">Chloride</keyword>
<feature type="transmembrane region" description="Helical" evidence="10">
    <location>
        <begin position="263"/>
        <end position="286"/>
    </location>
</feature>
<keyword evidence="7" id="KW-0869">Chloride channel</keyword>
<dbReference type="STRING" id="634498.mru_0467"/>
<dbReference type="PANTHER" id="PTHR43427">
    <property type="entry name" value="CHLORIDE CHANNEL PROTEIN CLC-E"/>
    <property type="match status" value="1"/>
</dbReference>
<evidence type="ECO:0000256" key="6">
    <source>
        <dbReference type="ARBA" id="ARBA00023136"/>
    </source>
</evidence>
<evidence type="ECO:0000313" key="13">
    <source>
        <dbReference type="Proteomes" id="UP000008680"/>
    </source>
</evidence>
<dbReference type="PROSITE" id="PS51202">
    <property type="entry name" value="RCK_C"/>
    <property type="match status" value="1"/>
</dbReference>
<evidence type="ECO:0000313" key="12">
    <source>
        <dbReference type="EMBL" id="ADC46318.1"/>
    </source>
</evidence>
<keyword evidence="4 10" id="KW-1133">Transmembrane helix</keyword>
<feature type="transmembrane region" description="Helical" evidence="10">
    <location>
        <begin position="386"/>
        <end position="412"/>
    </location>
</feature>
<dbReference type="HOGENOM" id="CLU_015263_7_4_2"/>
<dbReference type="eggNOG" id="arCOG01959">
    <property type="taxonomic scope" value="Archaea"/>
</dbReference>
<feature type="transmembrane region" description="Helical" evidence="10">
    <location>
        <begin position="333"/>
        <end position="356"/>
    </location>
</feature>
<sequence length="523" mass="57323">MKMIKQTLGLNVEDKKYYLKLIIEAVLIGLFSGFIVSLYRLGLDHSESILSYILKYIQGDLTLIVLWFVILAIMGLITALLMKWDPDSLGSGIPQVMGEVKGYFDVTWWKTLIAKFIGGTLTALGGLSLGREGPSVQLGAMAAKGVSKYLPNSKTDEKRLLVCGSGAGLAATFSAPLAGFIFTLEEINKGFDRSIVLVGLVSAVVAVLVSNVFFGQSPIFPFTSLNLPLEYFWLLIVLGIAIGILGYIYNVGMIKAAEMWDKLSFLPLEIKFIIVFLVTGIVGLFLPEVLGGGYSMMHLIELSLPPLSVLIVLLIGKYLLLIFCFGSSAPGGIFYPVLVIGAYIGAIFSAIVIPIFGLNPLIAYKFIMISMAAMFASSVRTPITAVVLIAEMTGVTNSIVAMIVVVILAYIIPTILDNDPIYETLLMRLLKKNKGIDFDKTKSVLEEYVVPMDCALIGTKIWELPIPKSAMVVSVVRSGNTLIPDENLELKYADELFIIMNQNTYPEDNNKIESLIYNNWKEE</sequence>
<dbReference type="GeneID" id="8770107"/>
<dbReference type="InterPro" id="IPR036721">
    <property type="entry name" value="RCK_C_sf"/>
</dbReference>
<evidence type="ECO:0000256" key="9">
    <source>
        <dbReference type="ARBA" id="ARBA00023303"/>
    </source>
</evidence>
<evidence type="ECO:0000256" key="7">
    <source>
        <dbReference type="ARBA" id="ARBA00023173"/>
    </source>
</evidence>
<dbReference type="GO" id="GO:0034707">
    <property type="term" value="C:chloride channel complex"/>
    <property type="evidence" value="ECO:0007669"/>
    <property type="project" value="UniProtKB-KW"/>
</dbReference>
<dbReference type="PANTHER" id="PTHR43427:SF6">
    <property type="entry name" value="CHLORIDE CHANNEL PROTEIN CLC-E"/>
    <property type="match status" value="1"/>
</dbReference>
<dbReference type="Gene3D" id="3.30.70.1450">
    <property type="entry name" value="Regulator of K+ conductance, C-terminal domain"/>
    <property type="match status" value="1"/>
</dbReference>
<dbReference type="InterPro" id="IPR014743">
    <property type="entry name" value="Cl-channel_core"/>
</dbReference>
<dbReference type="OrthoDB" id="89900at2157"/>
<keyword evidence="3 10" id="KW-0812">Transmembrane</keyword>
<feature type="transmembrane region" description="Helical" evidence="10">
    <location>
        <begin position="61"/>
        <end position="82"/>
    </location>
</feature>
<evidence type="ECO:0000256" key="8">
    <source>
        <dbReference type="ARBA" id="ARBA00023214"/>
    </source>
</evidence>
<protein>
    <submittedName>
        <fullName evidence="12">Voltage-gated chloride channel protein</fullName>
    </submittedName>
</protein>
<dbReference type="InterPro" id="IPR006037">
    <property type="entry name" value="RCK_C"/>
</dbReference>
<accession>D3E135</accession>
<evidence type="ECO:0000256" key="2">
    <source>
        <dbReference type="ARBA" id="ARBA00022448"/>
    </source>
</evidence>
<keyword evidence="5" id="KW-0406">Ion transport</keyword>
<dbReference type="Proteomes" id="UP000008680">
    <property type="component" value="Chromosome"/>
</dbReference>
<evidence type="ECO:0000256" key="4">
    <source>
        <dbReference type="ARBA" id="ARBA00022989"/>
    </source>
</evidence>
<reference evidence="12 13" key="1">
    <citation type="journal article" date="2010" name="PLoS ONE">
        <title>The genome sequence of the rumen methanogen Methanobrevibacter ruminantium reveals new possibilities for controlling ruminant methane emissions.</title>
        <authorList>
            <person name="Leahy S.C."/>
            <person name="Kelly W.J."/>
            <person name="Altermann E."/>
            <person name="Ronimus R.S."/>
            <person name="Yeoman C.J."/>
            <person name="Pacheco D.M."/>
            <person name="Li D."/>
            <person name="Kong Z."/>
            <person name="McTavish S."/>
            <person name="Sang C."/>
            <person name="Lambie S.C."/>
            <person name="Janssen P.H."/>
            <person name="Dey D."/>
            <person name="Attwood G.T."/>
        </authorList>
    </citation>
    <scope>NUCLEOTIDE SEQUENCE [LARGE SCALE GENOMIC DNA]</scope>
    <source>
        <strain evidence="13">ATCC 35063 / DSM 1093 / JCM 13430 / OCM 146 / M1</strain>
    </source>
</reference>